<accession>A0A8S1GYL8</accession>
<dbReference type="Proteomes" id="UP000835052">
    <property type="component" value="Unassembled WGS sequence"/>
</dbReference>
<evidence type="ECO:0000313" key="2">
    <source>
        <dbReference type="Proteomes" id="UP000835052"/>
    </source>
</evidence>
<proteinExistence type="predicted"/>
<dbReference type="FunFam" id="1.10.287.2900:FF:000006">
    <property type="entry name" value="Protein CBG18121"/>
    <property type="match status" value="1"/>
</dbReference>
<protein>
    <recommendedName>
        <fullName evidence="3">CHCH domain-containing protein</fullName>
    </recommendedName>
</protein>
<name>A0A8S1GYL8_9PELO</name>
<organism evidence="1 2">
    <name type="scientific">Caenorhabditis auriculariae</name>
    <dbReference type="NCBI Taxonomy" id="2777116"/>
    <lineage>
        <taxon>Eukaryota</taxon>
        <taxon>Metazoa</taxon>
        <taxon>Ecdysozoa</taxon>
        <taxon>Nematoda</taxon>
        <taxon>Chromadorea</taxon>
        <taxon>Rhabditida</taxon>
        <taxon>Rhabditina</taxon>
        <taxon>Rhabditomorpha</taxon>
        <taxon>Rhabditoidea</taxon>
        <taxon>Rhabditidae</taxon>
        <taxon>Peloderinae</taxon>
        <taxon>Caenorhabditis</taxon>
    </lineage>
</organism>
<dbReference type="OrthoDB" id="7481291at2759"/>
<sequence>MYPSDNPGPTKPDGSVNFECHCVAHLVASPCGFEFREAISCQKSTPVEQLENGACSEELLSFMECAMRTQCFKTAKDKDSS</sequence>
<dbReference type="EMBL" id="CAJGYM010000010">
    <property type="protein sequence ID" value="CAD6189076.1"/>
    <property type="molecule type" value="Genomic_DNA"/>
</dbReference>
<evidence type="ECO:0000313" key="1">
    <source>
        <dbReference type="EMBL" id="CAD6189076.1"/>
    </source>
</evidence>
<dbReference type="AlphaFoldDB" id="A0A8S1GYL8"/>
<dbReference type="PROSITE" id="PS51808">
    <property type="entry name" value="CHCH"/>
    <property type="match status" value="1"/>
</dbReference>
<evidence type="ECO:0008006" key="3">
    <source>
        <dbReference type="Google" id="ProtNLM"/>
    </source>
</evidence>
<gene>
    <name evidence="1" type="ORF">CAUJ_LOCUS4995</name>
</gene>
<comment type="caution">
    <text evidence="1">The sequence shown here is derived from an EMBL/GenBank/DDBJ whole genome shotgun (WGS) entry which is preliminary data.</text>
</comment>
<dbReference type="Gene3D" id="1.10.287.2900">
    <property type="match status" value="1"/>
</dbReference>
<reference evidence="1" key="1">
    <citation type="submission" date="2020-10" db="EMBL/GenBank/DDBJ databases">
        <authorList>
            <person name="Kikuchi T."/>
        </authorList>
    </citation>
    <scope>NUCLEOTIDE SEQUENCE</scope>
    <source>
        <strain evidence="1">NKZ352</strain>
    </source>
</reference>
<keyword evidence="2" id="KW-1185">Reference proteome</keyword>